<dbReference type="GO" id="GO:0015031">
    <property type="term" value="P:protein transport"/>
    <property type="evidence" value="ECO:0007669"/>
    <property type="project" value="UniProtKB-KW"/>
</dbReference>
<comment type="function">
    <text evidence="6 7">Involved in the initiation of assembly of the COPII coat required for the formation of transport vesicles from the endoplasmic reticulum (ER) and the selection of cargo molecules. Also involved in autophagy.</text>
</comment>
<feature type="compositionally biased region" description="Polar residues" evidence="8">
    <location>
        <begin position="126"/>
        <end position="142"/>
    </location>
</feature>
<evidence type="ECO:0000313" key="11">
    <source>
        <dbReference type="EMBL" id="CAE6526977.1"/>
    </source>
</evidence>
<feature type="compositionally biased region" description="Pro residues" evidence="8">
    <location>
        <begin position="374"/>
        <end position="388"/>
    </location>
</feature>
<dbReference type="PANTHER" id="PTHR13402">
    <property type="entry name" value="RGPR-RELATED"/>
    <property type="match status" value="1"/>
</dbReference>
<comment type="similarity">
    <text evidence="2 7">Belongs to the SEC16 family.</text>
</comment>
<gene>
    <name evidence="11" type="ORF">RDB_LOCUS161429</name>
</gene>
<dbReference type="InterPro" id="IPR024298">
    <property type="entry name" value="Sec16_Sec23-bd"/>
</dbReference>
<protein>
    <recommendedName>
        <fullName evidence="7">Protein transport protein sec16</fullName>
    </recommendedName>
</protein>
<dbReference type="EMBL" id="CAJMXA010003925">
    <property type="protein sequence ID" value="CAE6526977.1"/>
    <property type="molecule type" value="Genomic_DNA"/>
</dbReference>
<evidence type="ECO:0000256" key="6">
    <source>
        <dbReference type="ARBA" id="ARBA00024687"/>
    </source>
</evidence>
<feature type="compositionally biased region" description="Polar residues" evidence="8">
    <location>
        <begin position="770"/>
        <end position="792"/>
    </location>
</feature>
<comment type="subcellular location">
    <subcellularLocation>
        <location evidence="1">Endoplasmic reticulum membrane</location>
        <topology evidence="1">Peripheral membrane protein</topology>
        <orientation evidence="1">Cytoplasmic side</orientation>
    </subcellularLocation>
</comment>
<feature type="compositionally biased region" description="Basic and acidic residues" evidence="8">
    <location>
        <begin position="1869"/>
        <end position="1897"/>
    </location>
</feature>
<feature type="domain" description="Sec16 central conserved" evidence="10">
    <location>
        <begin position="1085"/>
        <end position="1226"/>
    </location>
</feature>
<dbReference type="Pfam" id="PF12931">
    <property type="entry name" value="TPR_Sec16"/>
    <property type="match status" value="1"/>
</dbReference>
<feature type="compositionally biased region" description="Low complexity" evidence="8">
    <location>
        <begin position="389"/>
        <end position="407"/>
    </location>
</feature>
<accession>A0A8H3HP54</accession>
<keyword evidence="7" id="KW-0653">Protein transport</keyword>
<sequence length="2075" mass="215440">MADPVPPAADALFGSGDDKNDNTSSLFDVPSTATDSAQDIAGVFGAPLDDKSDPFASVGQNADVAGDVGGSTEGAVAGVLDDYANQGWYDDDGKFHLYEDPNDTFNAAPASTAPAKTYTPDAYTPAQAQSASRVPSYSSPATQYAPAANPYEPARQSSGSYAPTTTYAPPASAYAPANTYTPPTNAYAPPTNAYAPQTTTYAPPKSPYAPTTSSFIPPPPTSYAPPPPPPSASTNEHLRYRATSANAYDPPIPAPRKRIDSSASSISASGPGTPALTSPFGTAPTGAYPSQLGHGQPPHNPPPPPGPPRSRAGSQVTGPARTLSPADALNRTGSPLSGIVRATSPLAGAGAMRAATGSPHVSSASPYAPLVAPVHPPVPPKSASPYDPPAASAKPSPYSPPSQHSSPAQPVRASTYDPPPTGTKSAFDPPLPLGAPPARKNTYEPPMTGAKNAFDPPMTGRKNAFDPPMTGTRNAFDPPLRTGAKSAFDPPMTGRKNAFDPPMTGRKSAFDPPLPPAGPPSRPGSRVGSSVTSSPVNAPARPVFGYAPPGPPPAFAPHQRPGPPSRPASSASMAGRYTPSLDTSNTGLGIGAGGEKGSKSAIVGGSRPWDAGTDSARVSLDSGEGRGSMDGPPGRGSLDGADSGYKSRTSIDDAAGSETWAKEEWTRGEDPEGGDAEGGQTQSELQDEYTPDGAFDPEGGADPEGGLDEADITLHAPMESFLGVGPRIMETAPTPLASPGKVPAEFAEDDAEGGFGTVGEPSSAPGTKPPSRTTSVSSIATGHSGHRSSPSISKRPAPVVVEPPPSSGNYVVDNQPYTPLYGQSPYADVQTSPPKQTNTDPYAPKPADAPAPPKLADPYAPPPKDPYAPSKYTGEPTKYTGEPTQKVTYSPPNGLARVYTPPPQPAPPTARPGPVRNGSTLSRQSSLASVREFGAAKDPHAPPPRDPYAPPAPVAKDPYAPAAPRDPYAPPTASTSAYVPPKAQEIKRPASTAYDPPMPAALPAQHASSYTPGVPAEMYAPRRDSRAREQSDQSDYEGSNGYTSRYNYPGPSADPYQPGAKSTTPAVYQPASGGVDPLGRHDSRAPIISFGFSGRLVTVFPGLSELTGGFDVSLGRKAAPIQIRTLHKIVPESAVETSSAVFPGPLFSDPGSPTKGLVSVGVGGSGAKTKKAAVLKYLGERAEEIERGLGYLAIDAGSVPGPSERSKAEGKLVLVNLLKIMVENDGKLTGTAAIDAAVRQALVPRLSSASAITSPNSQATSFTLASALDVTVTSPGMDQYSINPSGSADSPVATYKIKPEALDKIQEFLLQGERRQAYHYALDERMWAHAMLIASSLDKEAWKEVVNEFIRSELGVRTDQKRPAPLGGDPSVANGREPLRVAYSLFAGHGPASIQELLPPKNLSRTDASSLMPPTMPLAHATPISPNFPQPVLTSSVPTPALLQWNEIAATMISNQGDPQALTALGDYLVSNKWIEAAHACYLLSPTTSALGGLSMPSVRIVLLGSESPSTSRNFEKDDDAIIFTEIAEYAYSLVPTVKGQDAYAGLPHLQAYKLIRAAKLAEMGHVALASRYCEAVITSTRTFNRPSPFFTPTFLEQCKELLDHLSGVPQLDSTGSWIGKKVAKPSLDSIGNWLSGGLTKLIAGDGEEFGATEAESVPKAESGAFSHYSAISSANTSQTPSPNASVVALPSQPGVPPPRRAGSAMAQRPGSAAAQHNGVPSHPDRSASAMDYLRPPANKGSPAVPTHAFSANAATTTFYQADMGYRAGHDANKTGEEETGATATYTSWWGGADESSGPTPTAATFYQVNDAPPPAEGGGEGGFISLMDTFSPMPSPAPASSFASTPQRIEEEDELEDLGFGNSKKKVEKLSEDSKEQEQEQESKPEPKKEEAKSEAPKPPGVKPKSSWLGGWWPRKESDSPAPVKAHLGDQVSLVYDKELKRWVNPNAPKPEPAAAPPPPPSRTPSRAQTGSPGPGPSPLGRSNDTTSTPPSRPQSASSLAPPPNTSGPRRVRSMLNESFGPGDISSSEANSPTSTPPASLRGPPSRGSTPGGKRNVRSRYVDVFAQPPASPST</sequence>
<feature type="compositionally biased region" description="Pro residues" evidence="8">
    <location>
        <begin position="298"/>
        <end position="308"/>
    </location>
</feature>
<keyword evidence="3 7" id="KW-0813">Transport</keyword>
<dbReference type="GO" id="GO:0012507">
    <property type="term" value="C:ER to Golgi transport vesicle membrane"/>
    <property type="evidence" value="ECO:0007669"/>
    <property type="project" value="TreeGrafter"/>
</dbReference>
<feature type="compositionally biased region" description="Low complexity" evidence="8">
    <location>
        <begin position="523"/>
        <end position="547"/>
    </location>
</feature>
<organism evidence="11 12">
    <name type="scientific">Rhizoctonia solani</name>
    <dbReference type="NCBI Taxonomy" id="456999"/>
    <lineage>
        <taxon>Eukaryota</taxon>
        <taxon>Fungi</taxon>
        <taxon>Dikarya</taxon>
        <taxon>Basidiomycota</taxon>
        <taxon>Agaricomycotina</taxon>
        <taxon>Agaricomycetes</taxon>
        <taxon>Cantharellales</taxon>
        <taxon>Ceratobasidiaceae</taxon>
        <taxon>Rhizoctonia</taxon>
    </lineage>
</organism>
<feature type="compositionally biased region" description="Low complexity" evidence="8">
    <location>
        <begin position="954"/>
        <end position="966"/>
    </location>
</feature>
<evidence type="ECO:0000256" key="3">
    <source>
        <dbReference type="ARBA" id="ARBA00022448"/>
    </source>
</evidence>
<feature type="compositionally biased region" description="Pro residues" evidence="8">
    <location>
        <begin position="216"/>
        <end position="231"/>
    </location>
</feature>
<evidence type="ECO:0000256" key="5">
    <source>
        <dbReference type="ARBA" id="ARBA00022892"/>
    </source>
</evidence>
<evidence type="ECO:0000256" key="2">
    <source>
        <dbReference type="ARBA" id="ARBA00005927"/>
    </source>
</evidence>
<feature type="compositionally biased region" description="Pro residues" evidence="8">
    <location>
        <begin position="941"/>
        <end position="953"/>
    </location>
</feature>
<evidence type="ECO:0000313" key="12">
    <source>
        <dbReference type="Proteomes" id="UP000663853"/>
    </source>
</evidence>
<keyword evidence="7" id="KW-0072">Autophagy</keyword>
<feature type="region of interest" description="Disordered" evidence="8">
    <location>
        <begin position="1674"/>
        <end position="1747"/>
    </location>
</feature>
<feature type="compositionally biased region" description="Basic and acidic residues" evidence="8">
    <location>
        <begin position="660"/>
        <end position="670"/>
    </location>
</feature>
<dbReference type="GO" id="GO:0070973">
    <property type="term" value="P:protein localization to endoplasmic reticulum exit site"/>
    <property type="evidence" value="ECO:0007669"/>
    <property type="project" value="TreeGrafter"/>
</dbReference>
<feature type="compositionally biased region" description="Polar residues" evidence="8">
    <location>
        <begin position="1984"/>
        <end position="2000"/>
    </location>
</feature>
<evidence type="ECO:0000256" key="1">
    <source>
        <dbReference type="ARBA" id="ARBA00004397"/>
    </source>
</evidence>
<feature type="region of interest" description="Disordered" evidence="8">
    <location>
        <begin position="1789"/>
        <end position="1930"/>
    </location>
</feature>
<dbReference type="PANTHER" id="PTHR13402:SF6">
    <property type="entry name" value="SECRETORY 16, ISOFORM I"/>
    <property type="match status" value="1"/>
</dbReference>
<name>A0A8H3HP54_9AGAM</name>
<feature type="region of interest" description="Disordered" evidence="8">
    <location>
        <begin position="725"/>
        <end position="1078"/>
    </location>
</feature>
<dbReference type="GO" id="GO:0016192">
    <property type="term" value="P:vesicle-mediated transport"/>
    <property type="evidence" value="ECO:0007669"/>
    <property type="project" value="UniProtKB-KW"/>
</dbReference>
<dbReference type="InterPro" id="IPR024340">
    <property type="entry name" value="Sec16_CCD"/>
</dbReference>
<feature type="compositionally biased region" description="Low complexity" evidence="8">
    <location>
        <begin position="2041"/>
        <end position="2055"/>
    </location>
</feature>
<dbReference type="GO" id="GO:0006914">
    <property type="term" value="P:autophagy"/>
    <property type="evidence" value="ECO:0007669"/>
    <property type="project" value="UniProtKB-KW"/>
</dbReference>
<feature type="compositionally biased region" description="Polar residues" evidence="8">
    <location>
        <begin position="1036"/>
        <end position="1046"/>
    </location>
</feature>
<feature type="compositionally biased region" description="Polar residues" evidence="8">
    <location>
        <begin position="882"/>
        <end position="891"/>
    </location>
</feature>
<dbReference type="Gene3D" id="1.25.40.1030">
    <property type="match status" value="1"/>
</dbReference>
<feature type="compositionally biased region" description="Pro residues" evidence="8">
    <location>
        <begin position="548"/>
        <end position="566"/>
    </location>
</feature>
<feature type="compositionally biased region" description="Polar residues" evidence="8">
    <location>
        <begin position="1674"/>
        <end position="1685"/>
    </location>
</feature>
<feature type="compositionally biased region" description="Pro residues" evidence="8">
    <location>
        <begin position="512"/>
        <end position="522"/>
    </location>
</feature>
<evidence type="ECO:0000256" key="7">
    <source>
        <dbReference type="RuleBase" id="RU364101"/>
    </source>
</evidence>
<feature type="compositionally biased region" description="Polar residues" evidence="8">
    <location>
        <begin position="917"/>
        <end position="928"/>
    </location>
</feature>
<feature type="compositionally biased region" description="Polar residues" evidence="8">
    <location>
        <begin position="2026"/>
        <end position="2039"/>
    </location>
</feature>
<feature type="compositionally biased region" description="Pro residues" evidence="8">
    <location>
        <begin position="1949"/>
        <end position="1964"/>
    </location>
</feature>
<proteinExistence type="inferred from homology"/>
<dbReference type="GO" id="GO:0070971">
    <property type="term" value="C:endoplasmic reticulum exit site"/>
    <property type="evidence" value="ECO:0007669"/>
    <property type="project" value="UniProtKB-ARBA"/>
</dbReference>
<feature type="compositionally biased region" description="Pro residues" evidence="8">
    <location>
        <begin position="843"/>
        <end position="866"/>
    </location>
</feature>
<feature type="region of interest" description="Disordered" evidence="8">
    <location>
        <begin position="106"/>
        <end position="711"/>
    </location>
</feature>
<feature type="compositionally biased region" description="Pro residues" evidence="8">
    <location>
        <begin position="900"/>
        <end position="911"/>
    </location>
</feature>
<feature type="compositionally biased region" description="Polar residues" evidence="8">
    <location>
        <begin position="829"/>
        <end position="839"/>
    </location>
</feature>
<feature type="compositionally biased region" description="Polar residues" evidence="8">
    <location>
        <begin position="1797"/>
        <end position="1808"/>
    </location>
</feature>
<feature type="compositionally biased region" description="Basic and acidic residues" evidence="8">
    <location>
        <begin position="1020"/>
        <end position="1031"/>
    </location>
</feature>
<evidence type="ECO:0000256" key="4">
    <source>
        <dbReference type="ARBA" id="ARBA00022824"/>
    </source>
</evidence>
<keyword evidence="7" id="KW-0472">Membrane</keyword>
<feature type="compositionally biased region" description="Low complexity" evidence="8">
    <location>
        <begin position="567"/>
        <end position="576"/>
    </location>
</feature>
<reference evidence="11" key="1">
    <citation type="submission" date="2021-01" db="EMBL/GenBank/DDBJ databases">
        <authorList>
            <person name="Kaushik A."/>
        </authorList>
    </citation>
    <scope>NUCLEOTIDE SEQUENCE</scope>
    <source>
        <strain evidence="11">AG6-10EEA</strain>
    </source>
</reference>
<keyword evidence="5 7" id="KW-0931">ER-Golgi transport</keyword>
<comment type="caution">
    <text evidence="11">The sequence shown here is derived from an EMBL/GenBank/DDBJ whole genome shotgun (WGS) entry which is preliminary data.</text>
</comment>
<feature type="domain" description="Sec16 Sec23-binding" evidence="9">
    <location>
        <begin position="1305"/>
        <end position="1646"/>
    </location>
</feature>
<feature type="region of interest" description="Disordered" evidence="8">
    <location>
        <begin position="1"/>
        <end position="31"/>
    </location>
</feature>
<feature type="compositionally biased region" description="Polar residues" evidence="8">
    <location>
        <begin position="22"/>
        <end position="31"/>
    </location>
</feature>
<dbReference type="Pfam" id="PF12932">
    <property type="entry name" value="Sec16"/>
    <property type="match status" value="1"/>
</dbReference>
<dbReference type="GO" id="GO:0005789">
    <property type="term" value="C:endoplasmic reticulum membrane"/>
    <property type="evidence" value="ECO:0007669"/>
    <property type="project" value="UniProtKB-SubCell"/>
</dbReference>
<keyword evidence="4 7" id="KW-0256">Endoplasmic reticulum</keyword>
<feature type="compositionally biased region" description="Acidic residues" evidence="8">
    <location>
        <begin position="699"/>
        <end position="711"/>
    </location>
</feature>
<dbReference type="Proteomes" id="UP000663853">
    <property type="component" value="Unassembled WGS sequence"/>
</dbReference>
<feature type="compositionally biased region" description="Low complexity" evidence="8">
    <location>
        <begin position="161"/>
        <end position="203"/>
    </location>
</feature>
<dbReference type="CDD" id="cd09233">
    <property type="entry name" value="ACE1-Sec16-like"/>
    <property type="match status" value="1"/>
</dbReference>
<dbReference type="GO" id="GO:0007030">
    <property type="term" value="P:Golgi organization"/>
    <property type="evidence" value="ECO:0007669"/>
    <property type="project" value="TreeGrafter"/>
</dbReference>
<evidence type="ECO:0000256" key="8">
    <source>
        <dbReference type="SAM" id="MobiDB-lite"/>
    </source>
</evidence>
<evidence type="ECO:0000259" key="10">
    <source>
        <dbReference type="Pfam" id="PF12932"/>
    </source>
</evidence>
<feature type="region of interest" description="Disordered" evidence="8">
    <location>
        <begin position="1944"/>
        <end position="2075"/>
    </location>
</feature>
<evidence type="ECO:0000259" key="9">
    <source>
        <dbReference type="Pfam" id="PF12931"/>
    </source>
</evidence>